<sequence>MHAHAVREKWELRCLHRGHRIDPCATSFAAPERRETRKFRRREGNVELQTVCTYNIKSI</sequence>
<gene>
    <name evidence="1" type="primary">OSJNBa0063E14.30</name>
</gene>
<proteinExistence type="predicted"/>
<reference evidence="2" key="2">
    <citation type="journal article" date="2008" name="Nucleic Acids Res.">
        <title>The rice annotation project database (RAP-DB): 2008 update.</title>
        <authorList>
            <consortium name="The rice annotation project (RAP)"/>
        </authorList>
    </citation>
    <scope>GENOME REANNOTATION</scope>
    <source>
        <strain evidence="2">cv. Nipponbare</strain>
    </source>
</reference>
<dbReference type="Proteomes" id="UP000000763">
    <property type="component" value="Chromosome 2"/>
</dbReference>
<name>Q6K3C0_ORYSJ</name>
<dbReference type="AlphaFoldDB" id="Q6K3C0"/>
<protein>
    <submittedName>
        <fullName evidence="1">Uncharacterized protein</fullName>
    </submittedName>
</protein>
<evidence type="ECO:0000313" key="2">
    <source>
        <dbReference type="Proteomes" id="UP000000763"/>
    </source>
</evidence>
<accession>Q6K3C0</accession>
<evidence type="ECO:0000313" key="1">
    <source>
        <dbReference type="EMBL" id="BAD22420.1"/>
    </source>
</evidence>
<organism evidence="1 2">
    <name type="scientific">Oryza sativa subsp. japonica</name>
    <name type="common">Rice</name>
    <dbReference type="NCBI Taxonomy" id="39947"/>
    <lineage>
        <taxon>Eukaryota</taxon>
        <taxon>Viridiplantae</taxon>
        <taxon>Streptophyta</taxon>
        <taxon>Embryophyta</taxon>
        <taxon>Tracheophyta</taxon>
        <taxon>Spermatophyta</taxon>
        <taxon>Magnoliopsida</taxon>
        <taxon>Liliopsida</taxon>
        <taxon>Poales</taxon>
        <taxon>Poaceae</taxon>
        <taxon>BOP clade</taxon>
        <taxon>Oryzoideae</taxon>
        <taxon>Oryzeae</taxon>
        <taxon>Oryzinae</taxon>
        <taxon>Oryza</taxon>
        <taxon>Oryza sativa</taxon>
    </lineage>
</organism>
<reference evidence="2" key="1">
    <citation type="journal article" date="2005" name="Nature">
        <title>The map-based sequence of the rice genome.</title>
        <authorList>
            <consortium name="International rice genome sequencing project (IRGSP)"/>
            <person name="Matsumoto T."/>
            <person name="Wu J."/>
            <person name="Kanamori H."/>
            <person name="Katayose Y."/>
            <person name="Fujisawa M."/>
            <person name="Namiki N."/>
            <person name="Mizuno H."/>
            <person name="Yamamoto K."/>
            <person name="Antonio B.A."/>
            <person name="Baba T."/>
            <person name="Sakata K."/>
            <person name="Nagamura Y."/>
            <person name="Aoki H."/>
            <person name="Arikawa K."/>
            <person name="Arita K."/>
            <person name="Bito T."/>
            <person name="Chiden Y."/>
            <person name="Fujitsuka N."/>
            <person name="Fukunaka R."/>
            <person name="Hamada M."/>
            <person name="Harada C."/>
            <person name="Hayashi A."/>
            <person name="Hijishita S."/>
            <person name="Honda M."/>
            <person name="Hosokawa S."/>
            <person name="Ichikawa Y."/>
            <person name="Idonuma A."/>
            <person name="Iijima M."/>
            <person name="Ikeda M."/>
            <person name="Ikeno M."/>
            <person name="Ito K."/>
            <person name="Ito S."/>
            <person name="Ito T."/>
            <person name="Ito Y."/>
            <person name="Ito Y."/>
            <person name="Iwabuchi A."/>
            <person name="Kamiya K."/>
            <person name="Karasawa W."/>
            <person name="Kurita K."/>
            <person name="Katagiri S."/>
            <person name="Kikuta A."/>
            <person name="Kobayashi H."/>
            <person name="Kobayashi N."/>
            <person name="Machita K."/>
            <person name="Maehara T."/>
            <person name="Masukawa M."/>
            <person name="Mizubayashi T."/>
            <person name="Mukai Y."/>
            <person name="Nagasaki H."/>
            <person name="Nagata Y."/>
            <person name="Naito S."/>
            <person name="Nakashima M."/>
            <person name="Nakama Y."/>
            <person name="Nakamichi Y."/>
            <person name="Nakamura M."/>
            <person name="Meguro A."/>
            <person name="Negishi M."/>
            <person name="Ohta I."/>
            <person name="Ohta T."/>
            <person name="Okamoto M."/>
            <person name="Ono N."/>
            <person name="Saji S."/>
            <person name="Sakaguchi M."/>
            <person name="Sakai K."/>
            <person name="Shibata M."/>
            <person name="Shimokawa T."/>
            <person name="Song J."/>
            <person name="Takazaki Y."/>
            <person name="Terasawa K."/>
            <person name="Tsugane M."/>
            <person name="Tsuji K."/>
            <person name="Ueda S."/>
            <person name="Waki K."/>
            <person name="Yamagata H."/>
            <person name="Yamamoto M."/>
            <person name="Yamamoto S."/>
            <person name="Yamane H."/>
            <person name="Yoshiki S."/>
            <person name="Yoshihara R."/>
            <person name="Yukawa K."/>
            <person name="Zhong H."/>
            <person name="Yano M."/>
            <person name="Yuan Q."/>
            <person name="Ouyang S."/>
            <person name="Liu J."/>
            <person name="Jones K.M."/>
            <person name="Gansberger K."/>
            <person name="Moffat K."/>
            <person name="Hill J."/>
            <person name="Bera J."/>
            <person name="Fadrosh D."/>
            <person name="Jin S."/>
            <person name="Johri S."/>
            <person name="Kim M."/>
            <person name="Overton L."/>
            <person name="Reardon M."/>
            <person name="Tsitrin T."/>
            <person name="Vuong H."/>
            <person name="Weaver B."/>
            <person name="Ciecko A."/>
            <person name="Tallon L."/>
            <person name="Jackson J."/>
            <person name="Pai G."/>
            <person name="Aken S.V."/>
            <person name="Utterback T."/>
            <person name="Reidmuller S."/>
            <person name="Feldblyum T."/>
            <person name="Hsiao J."/>
            <person name="Zismann V."/>
            <person name="Iobst S."/>
            <person name="de Vazeille A.R."/>
            <person name="Buell C.R."/>
            <person name="Ying K."/>
            <person name="Li Y."/>
            <person name="Lu T."/>
            <person name="Huang Y."/>
            <person name="Zhao Q."/>
            <person name="Feng Q."/>
            <person name="Zhang L."/>
            <person name="Zhu J."/>
            <person name="Weng Q."/>
            <person name="Mu J."/>
            <person name="Lu Y."/>
            <person name="Fan D."/>
            <person name="Liu Y."/>
            <person name="Guan J."/>
            <person name="Zhang Y."/>
            <person name="Yu S."/>
            <person name="Liu X."/>
            <person name="Zhang Y."/>
            <person name="Hong G."/>
            <person name="Han B."/>
            <person name="Choisne N."/>
            <person name="Demange N."/>
            <person name="Orjeda G."/>
            <person name="Samain S."/>
            <person name="Cattolico L."/>
            <person name="Pelletier E."/>
            <person name="Couloux A."/>
            <person name="Segurens B."/>
            <person name="Wincker P."/>
            <person name="D'Hont A."/>
            <person name="Scarpelli C."/>
            <person name="Weissenbach J."/>
            <person name="Salanoubat M."/>
            <person name="Quetier F."/>
            <person name="Yu Y."/>
            <person name="Kim H.R."/>
            <person name="Rambo T."/>
            <person name="Currie J."/>
            <person name="Collura K."/>
            <person name="Luo M."/>
            <person name="Yang T."/>
            <person name="Ammiraju J.S.S."/>
            <person name="Engler F."/>
            <person name="Soderlund C."/>
            <person name="Wing R.A."/>
            <person name="Palmer L.E."/>
            <person name="de la Bastide M."/>
            <person name="Spiegel L."/>
            <person name="Nascimento L."/>
            <person name="Zutavern T."/>
            <person name="O'Shaughnessy A."/>
            <person name="Dike S."/>
            <person name="Dedhia N."/>
            <person name="Preston R."/>
            <person name="Balija V."/>
            <person name="McCombie W.R."/>
            <person name="Chow T."/>
            <person name="Chen H."/>
            <person name="Chung M."/>
            <person name="Chen C."/>
            <person name="Shaw J."/>
            <person name="Wu H."/>
            <person name="Hsiao K."/>
            <person name="Chao Y."/>
            <person name="Chu M."/>
            <person name="Cheng C."/>
            <person name="Hour A."/>
            <person name="Lee P."/>
            <person name="Lin S."/>
            <person name="Lin Y."/>
            <person name="Liou J."/>
            <person name="Liu S."/>
            <person name="Hsing Y."/>
            <person name="Raghuvanshi S."/>
            <person name="Mohanty A."/>
            <person name="Bharti A.K."/>
            <person name="Gaur A."/>
            <person name="Gupta V."/>
            <person name="Kumar D."/>
            <person name="Ravi V."/>
            <person name="Vij S."/>
            <person name="Kapur A."/>
            <person name="Khurana P."/>
            <person name="Khurana P."/>
            <person name="Khurana J.P."/>
            <person name="Tyagi A.K."/>
            <person name="Gaikwad K."/>
            <person name="Singh A."/>
            <person name="Dalal V."/>
            <person name="Srivastava S."/>
            <person name="Dixit A."/>
            <person name="Pal A.K."/>
            <person name="Ghazi I.A."/>
            <person name="Yadav M."/>
            <person name="Pandit A."/>
            <person name="Bhargava A."/>
            <person name="Sureshbabu K."/>
            <person name="Batra K."/>
            <person name="Sharma T.R."/>
            <person name="Mohapatra T."/>
            <person name="Singh N.K."/>
            <person name="Messing J."/>
            <person name="Nelson A.B."/>
            <person name="Fuks G."/>
            <person name="Kavchok S."/>
            <person name="Keizer G."/>
            <person name="Linton E."/>
            <person name="Llaca V."/>
            <person name="Song R."/>
            <person name="Tanyolac B."/>
            <person name="Young S."/>
            <person name="Ho-Il K."/>
            <person name="Hahn J.H."/>
            <person name="Sangsakoo G."/>
            <person name="Vanavichit A."/>
            <person name="de Mattos Luiz.A.T."/>
            <person name="Zimmer P.D."/>
            <person name="Malone G."/>
            <person name="Dellagostin O."/>
            <person name="de Oliveira A.C."/>
            <person name="Bevan M."/>
            <person name="Bancroft I."/>
            <person name="Minx P."/>
            <person name="Cordum H."/>
            <person name="Wilson R."/>
            <person name="Cheng Z."/>
            <person name="Jin W."/>
            <person name="Jiang J."/>
            <person name="Leong S.A."/>
            <person name="Iwama H."/>
            <person name="Gojobori T."/>
            <person name="Itoh T."/>
            <person name="Niimura Y."/>
            <person name="Fujii Y."/>
            <person name="Habara T."/>
            <person name="Sakai H."/>
            <person name="Sato Y."/>
            <person name="Wilson G."/>
            <person name="Kumar K."/>
            <person name="McCouch S."/>
            <person name="Juretic N."/>
            <person name="Hoen D."/>
            <person name="Wright S."/>
            <person name="Bruskiewich R."/>
            <person name="Bureau T."/>
            <person name="Miyao A."/>
            <person name="Hirochika H."/>
            <person name="Nishikawa T."/>
            <person name="Kadowaki K."/>
            <person name="Sugiura M."/>
            <person name="Burr B."/>
            <person name="Sasaki T."/>
        </authorList>
    </citation>
    <scope>NUCLEOTIDE SEQUENCE [LARGE SCALE GENOMIC DNA]</scope>
    <source>
        <strain evidence="2">cv. Nipponbare</strain>
    </source>
</reference>
<dbReference type="EMBL" id="AP005694">
    <property type="protein sequence ID" value="BAD22420.1"/>
    <property type="molecule type" value="Genomic_DNA"/>
</dbReference>